<evidence type="ECO:0000313" key="3">
    <source>
        <dbReference type="Proteomes" id="UP000178873"/>
    </source>
</evidence>
<feature type="transmembrane region" description="Helical" evidence="1">
    <location>
        <begin position="128"/>
        <end position="145"/>
    </location>
</feature>
<dbReference type="STRING" id="1802301.A2664_03835"/>
<dbReference type="Proteomes" id="UP000178873">
    <property type="component" value="Unassembled WGS sequence"/>
</dbReference>
<accession>A0A1G2M1H3</accession>
<keyword evidence="1" id="KW-0472">Membrane</keyword>
<keyword evidence="1" id="KW-0812">Transmembrane</keyword>
<evidence type="ECO:0000256" key="1">
    <source>
        <dbReference type="SAM" id="Phobius"/>
    </source>
</evidence>
<dbReference type="InterPro" id="IPR036259">
    <property type="entry name" value="MFS_trans_sf"/>
</dbReference>
<evidence type="ECO:0000313" key="2">
    <source>
        <dbReference type="EMBL" id="OHA17717.1"/>
    </source>
</evidence>
<comment type="caution">
    <text evidence="2">The sequence shown here is derived from an EMBL/GenBank/DDBJ whole genome shotgun (WGS) entry which is preliminary data.</text>
</comment>
<dbReference type="AlphaFoldDB" id="A0A1G2M1H3"/>
<reference evidence="2 3" key="1">
    <citation type="journal article" date="2016" name="Nat. Commun.">
        <title>Thousands of microbial genomes shed light on interconnected biogeochemical processes in an aquifer system.</title>
        <authorList>
            <person name="Anantharaman K."/>
            <person name="Brown C.T."/>
            <person name="Hug L.A."/>
            <person name="Sharon I."/>
            <person name="Castelle C.J."/>
            <person name="Probst A.J."/>
            <person name="Thomas B.C."/>
            <person name="Singh A."/>
            <person name="Wilkins M.J."/>
            <person name="Karaoz U."/>
            <person name="Brodie E.L."/>
            <person name="Williams K.H."/>
            <person name="Hubbard S.S."/>
            <person name="Banfield J.F."/>
        </authorList>
    </citation>
    <scope>NUCLEOTIDE SEQUENCE [LARGE SCALE GENOMIC DNA]</scope>
</reference>
<feature type="transmembrane region" description="Helical" evidence="1">
    <location>
        <begin position="80"/>
        <end position="99"/>
    </location>
</feature>
<feature type="transmembrane region" description="Helical" evidence="1">
    <location>
        <begin position="165"/>
        <end position="187"/>
    </location>
</feature>
<dbReference type="SUPFAM" id="SSF103473">
    <property type="entry name" value="MFS general substrate transporter"/>
    <property type="match status" value="1"/>
</dbReference>
<feature type="transmembrane region" description="Helical" evidence="1">
    <location>
        <begin position="14"/>
        <end position="33"/>
    </location>
</feature>
<feature type="transmembrane region" description="Helical" evidence="1">
    <location>
        <begin position="45"/>
        <end position="68"/>
    </location>
</feature>
<protein>
    <submittedName>
        <fullName evidence="2">Uncharacterized protein</fullName>
    </submittedName>
</protein>
<dbReference type="EMBL" id="MHRF01000013">
    <property type="protein sequence ID" value="OHA17717.1"/>
    <property type="molecule type" value="Genomic_DNA"/>
</dbReference>
<name>A0A1G2M1H3_9BACT</name>
<gene>
    <name evidence="2" type="ORF">A2664_03835</name>
</gene>
<organism evidence="2 3">
    <name type="scientific">Candidatus Taylorbacteria bacterium RIFCSPHIGHO2_01_FULL_46_22b</name>
    <dbReference type="NCBI Taxonomy" id="1802301"/>
    <lineage>
        <taxon>Bacteria</taxon>
        <taxon>Candidatus Tayloriibacteriota</taxon>
    </lineage>
</organism>
<proteinExistence type="predicted"/>
<sequence length="188" mass="21152">MKRRRHNNFLLQDVGIIILSILVAILIEQTGALDQLIASTREFRFLGSFVAGLFFTSVFTTAPAMVVLGEMAHANGIWETAFFGAFGSLIGDLVIFRFIRDRLSEHLIELWREQHRFRRFTKLFKLRLFRWLTFLAGGLIIASPLPDELGVSLLGLSKARMSVFIPLSLVFNFIGLVLIGLVASKLLG</sequence>
<keyword evidence="1" id="KW-1133">Transmembrane helix</keyword>